<evidence type="ECO:0000256" key="5">
    <source>
        <dbReference type="PROSITE-ProRule" id="PRU00679"/>
    </source>
</evidence>
<dbReference type="InterPro" id="IPR032466">
    <property type="entry name" value="Metal_Hydrolase"/>
</dbReference>
<feature type="binding site" evidence="4">
    <location>
        <position position="170"/>
    </location>
    <ligand>
        <name>Zn(2+)</name>
        <dbReference type="ChEBI" id="CHEBI:29105"/>
        <label>2</label>
    </ligand>
</feature>
<dbReference type="RefSeq" id="WP_092363975.1">
    <property type="nucleotide sequence ID" value="NZ_FOIM01000011.1"/>
</dbReference>
<reference evidence="7" key="1">
    <citation type="submission" date="2016-10" db="EMBL/GenBank/DDBJ databases">
        <authorList>
            <person name="Varghese N."/>
            <person name="Submissions S."/>
        </authorList>
    </citation>
    <scope>NUCLEOTIDE SEQUENCE [LARGE SCALE GENOMIC DNA]</scope>
    <source>
        <strain evidence="7">NLAE-zl-G277</strain>
    </source>
</reference>
<dbReference type="STRING" id="460384.SAMN05216313_11196"/>
<feature type="binding site" evidence="4">
    <location>
        <position position="24"/>
    </location>
    <ligand>
        <name>Zn(2+)</name>
        <dbReference type="ChEBI" id="CHEBI:29105"/>
        <label>1</label>
    </ligand>
</feature>
<feature type="binding site" evidence="4">
    <location>
        <position position="255"/>
    </location>
    <ligand>
        <name>Zn(2+)</name>
        <dbReference type="ChEBI" id="CHEBI:29105"/>
        <label>1</label>
    </ligand>
</feature>
<comment type="similarity">
    <text evidence="5">Belongs to the metallo-dependent hydrolases superfamily. Phosphotriesterase family.</text>
</comment>
<evidence type="ECO:0000256" key="2">
    <source>
        <dbReference type="ARBA" id="ARBA00022801"/>
    </source>
</evidence>
<sequence>MDQYYAMTVDGPVGERELGTTYVHEHLLVKPQSDDPKYRDYTLDDRDKSAQESRAFFQAGGRTLVEMTPIYYGRDVRGYRAIARAAQIQVICTTGFHKEEFMPPWFGDRSEGELFELVKREALEGIDGTDIRPGVIKFGTSYETVTRLEEKAIRVAARAQRELGLPISTHCDKGTMGLEQAEILKSLGVDLSRVLLCHIDSRMDIEYAMKICELGANICLDHVGRELADRDQFRVEMITELVRAGFAGRVTLSGDMGKKGYLPAYGGKPGLAYILTDLRGELMKYISGEDFLRLTVENPARIFAVFKNR</sequence>
<dbReference type="PANTHER" id="PTHR10819">
    <property type="entry name" value="PHOSPHOTRIESTERASE-RELATED"/>
    <property type="match status" value="1"/>
</dbReference>
<dbReference type="PROSITE" id="PS51347">
    <property type="entry name" value="PHOSPHOTRIESTERASE_2"/>
    <property type="match status" value="1"/>
</dbReference>
<gene>
    <name evidence="6" type="ORF">SAMN05216313_11196</name>
</gene>
<dbReference type="SUPFAM" id="SSF51556">
    <property type="entry name" value="Metallo-dependent hydrolases"/>
    <property type="match status" value="1"/>
</dbReference>
<keyword evidence="2" id="KW-0378">Hydrolase</keyword>
<dbReference type="InterPro" id="IPR001559">
    <property type="entry name" value="Phosphotriesterase"/>
</dbReference>
<organism evidence="6 7">
    <name type="scientific">Enterocloster lavalensis</name>
    <dbReference type="NCBI Taxonomy" id="460384"/>
    <lineage>
        <taxon>Bacteria</taxon>
        <taxon>Bacillati</taxon>
        <taxon>Bacillota</taxon>
        <taxon>Clostridia</taxon>
        <taxon>Lachnospirales</taxon>
        <taxon>Lachnospiraceae</taxon>
        <taxon>Enterocloster</taxon>
    </lineage>
</organism>
<keyword evidence="7" id="KW-1185">Reference proteome</keyword>
<evidence type="ECO:0000256" key="1">
    <source>
        <dbReference type="ARBA" id="ARBA00022723"/>
    </source>
</evidence>
<dbReference type="Gene3D" id="3.20.20.140">
    <property type="entry name" value="Metal-dependent hydrolases"/>
    <property type="match status" value="1"/>
</dbReference>
<name>A0A1I0GDB1_9FIRM</name>
<dbReference type="Proteomes" id="UP000198508">
    <property type="component" value="Unassembled WGS sequence"/>
</dbReference>
<evidence type="ECO:0000256" key="4">
    <source>
        <dbReference type="PIRSR" id="PIRSR601559-51"/>
    </source>
</evidence>
<dbReference type="EMBL" id="FOIM01000011">
    <property type="protein sequence ID" value="SET68820.1"/>
    <property type="molecule type" value="Genomic_DNA"/>
</dbReference>
<dbReference type="AlphaFoldDB" id="A0A1I0GDB1"/>
<accession>A0A1I0GDB1</accession>
<keyword evidence="1 4" id="KW-0479">Metal-binding</keyword>
<dbReference type="GO" id="GO:0016787">
    <property type="term" value="F:hydrolase activity"/>
    <property type="evidence" value="ECO:0007669"/>
    <property type="project" value="UniProtKB-KW"/>
</dbReference>
<feature type="binding site" evidence="4">
    <location>
        <position position="198"/>
    </location>
    <ligand>
        <name>Zn(2+)</name>
        <dbReference type="ChEBI" id="CHEBI:29105"/>
        <label>2</label>
    </ligand>
</feature>
<proteinExistence type="inferred from homology"/>
<evidence type="ECO:0000313" key="6">
    <source>
        <dbReference type="EMBL" id="SET68820.1"/>
    </source>
</evidence>
<evidence type="ECO:0000256" key="3">
    <source>
        <dbReference type="PIRSR" id="PIRSR601559-50"/>
    </source>
</evidence>
<dbReference type="GO" id="GO:0008270">
    <property type="term" value="F:zinc ion binding"/>
    <property type="evidence" value="ECO:0007669"/>
    <property type="project" value="InterPro"/>
</dbReference>
<dbReference type="PIRSF" id="PIRSF016839">
    <property type="entry name" value="PhP"/>
    <property type="match status" value="1"/>
</dbReference>
<dbReference type="Pfam" id="PF02126">
    <property type="entry name" value="PTE"/>
    <property type="match status" value="1"/>
</dbReference>
<protein>
    <submittedName>
        <fullName evidence="6">Phosphotriesterase-related protein</fullName>
    </submittedName>
</protein>
<feature type="binding site" description="via carbamate group" evidence="4">
    <location>
        <position position="137"/>
    </location>
    <ligand>
        <name>Zn(2+)</name>
        <dbReference type="ChEBI" id="CHEBI:29105"/>
        <label>1</label>
    </ligand>
</feature>
<feature type="binding site" description="via carbamate group" evidence="4">
    <location>
        <position position="137"/>
    </location>
    <ligand>
        <name>Zn(2+)</name>
        <dbReference type="ChEBI" id="CHEBI:29105"/>
        <label>2</label>
    </ligand>
</feature>
<evidence type="ECO:0000313" key="7">
    <source>
        <dbReference type="Proteomes" id="UP000198508"/>
    </source>
</evidence>
<dbReference type="PANTHER" id="PTHR10819:SF3">
    <property type="entry name" value="PHOSPHOTRIESTERASE-RELATED PROTEIN"/>
    <property type="match status" value="1"/>
</dbReference>
<feature type="modified residue" description="N6-carboxylysine" evidence="3 5">
    <location>
        <position position="137"/>
    </location>
</feature>
<feature type="binding site" evidence="4">
    <location>
        <position position="26"/>
    </location>
    <ligand>
        <name>Zn(2+)</name>
        <dbReference type="ChEBI" id="CHEBI:29105"/>
        <label>1</label>
    </ligand>
</feature>
<comment type="cofactor">
    <cofactor evidence="4">
        <name>a divalent metal cation</name>
        <dbReference type="ChEBI" id="CHEBI:60240"/>
    </cofactor>
    <text evidence="4">Binds 2 divalent metal cations per subunit.</text>
</comment>